<name>A0A2P6PA24_ROSCH</name>
<dbReference type="Pfam" id="PF00443">
    <property type="entry name" value="UCH"/>
    <property type="match status" value="1"/>
</dbReference>
<feature type="domain" description="USP" evidence="10">
    <location>
        <begin position="184"/>
        <end position="492"/>
    </location>
</feature>
<dbReference type="GO" id="GO:0004843">
    <property type="term" value="F:cysteine-type deubiquitinase activity"/>
    <property type="evidence" value="ECO:0007669"/>
    <property type="project" value="UniProtKB-UniRule"/>
</dbReference>
<dbReference type="STRING" id="74649.A0A2P6PA24"/>
<dbReference type="InterPro" id="IPR001394">
    <property type="entry name" value="Peptidase_C19_UCH"/>
</dbReference>
<dbReference type="EC" id="3.4.19.12" evidence="8"/>
<dbReference type="PROSITE" id="PS50235">
    <property type="entry name" value="USP_3"/>
    <property type="match status" value="1"/>
</dbReference>
<reference evidence="11 12" key="1">
    <citation type="journal article" date="2018" name="Nat. Genet.">
        <title>The Rosa genome provides new insights in the design of modern roses.</title>
        <authorList>
            <person name="Bendahmane M."/>
        </authorList>
    </citation>
    <scope>NUCLEOTIDE SEQUENCE [LARGE SCALE GENOMIC DNA]</scope>
    <source>
        <strain evidence="12">cv. Old Blush</strain>
    </source>
</reference>
<comment type="function">
    <text evidence="7 8">Recognizes and hydrolyzes the peptide bond at the C-terminal Gly of ubiquitin. Involved in the processing of poly-ubiquitin precursors as well as that of ubiquitinated proteins.</text>
</comment>
<dbReference type="FunFam" id="3.90.70.10:FF:000116">
    <property type="entry name" value="Ubiquitin carboxyl-terminal hydrolase 20"/>
    <property type="match status" value="1"/>
</dbReference>
<dbReference type="InterPro" id="IPR050164">
    <property type="entry name" value="Peptidase_C19"/>
</dbReference>
<evidence type="ECO:0000256" key="2">
    <source>
        <dbReference type="ARBA" id="ARBA00009085"/>
    </source>
</evidence>
<evidence type="ECO:0000256" key="3">
    <source>
        <dbReference type="ARBA" id="ARBA00022670"/>
    </source>
</evidence>
<gene>
    <name evidence="11" type="ORF">RchiOBHm_Chr7g0209791</name>
</gene>
<comment type="caution">
    <text evidence="11">The sequence shown here is derived from an EMBL/GenBank/DDBJ whole genome shotgun (WGS) entry which is preliminary data.</text>
</comment>
<keyword evidence="5 8" id="KW-0378">Hydrolase</keyword>
<dbReference type="SUPFAM" id="SSF54001">
    <property type="entry name" value="Cysteine proteinases"/>
    <property type="match status" value="1"/>
</dbReference>
<evidence type="ECO:0000256" key="1">
    <source>
        <dbReference type="ARBA" id="ARBA00000707"/>
    </source>
</evidence>
<dbReference type="EMBL" id="PDCK01000045">
    <property type="protein sequence ID" value="PRQ18773.1"/>
    <property type="molecule type" value="Genomic_DNA"/>
</dbReference>
<proteinExistence type="inferred from homology"/>
<dbReference type="GO" id="GO:0005634">
    <property type="term" value="C:nucleus"/>
    <property type="evidence" value="ECO:0007669"/>
    <property type="project" value="TreeGrafter"/>
</dbReference>
<evidence type="ECO:0000256" key="9">
    <source>
        <dbReference type="SAM" id="MobiDB-lite"/>
    </source>
</evidence>
<evidence type="ECO:0000259" key="10">
    <source>
        <dbReference type="PROSITE" id="PS50235"/>
    </source>
</evidence>
<dbReference type="AlphaFoldDB" id="A0A2P6PA24"/>
<dbReference type="PROSITE" id="PS00972">
    <property type="entry name" value="USP_1"/>
    <property type="match status" value="1"/>
</dbReference>
<organism evidence="11 12">
    <name type="scientific">Rosa chinensis</name>
    <name type="common">China rose</name>
    <dbReference type="NCBI Taxonomy" id="74649"/>
    <lineage>
        <taxon>Eukaryota</taxon>
        <taxon>Viridiplantae</taxon>
        <taxon>Streptophyta</taxon>
        <taxon>Embryophyta</taxon>
        <taxon>Tracheophyta</taxon>
        <taxon>Spermatophyta</taxon>
        <taxon>Magnoliopsida</taxon>
        <taxon>eudicotyledons</taxon>
        <taxon>Gunneridae</taxon>
        <taxon>Pentapetalae</taxon>
        <taxon>rosids</taxon>
        <taxon>fabids</taxon>
        <taxon>Rosales</taxon>
        <taxon>Rosaceae</taxon>
        <taxon>Rosoideae</taxon>
        <taxon>Rosoideae incertae sedis</taxon>
        <taxon>Rosa</taxon>
    </lineage>
</organism>
<protein>
    <recommendedName>
        <fullName evidence="8">Ubiquitin carboxyl-terminal hydrolase</fullName>
        <ecNumber evidence="8">3.4.19.12</ecNumber>
    </recommendedName>
</protein>
<dbReference type="PANTHER" id="PTHR24006:SF747">
    <property type="entry name" value="UBIQUITIN CARBOXYL-TERMINAL HYDROLASE 20"/>
    <property type="match status" value="1"/>
</dbReference>
<evidence type="ECO:0000313" key="11">
    <source>
        <dbReference type="EMBL" id="PRQ18773.1"/>
    </source>
</evidence>
<evidence type="ECO:0000256" key="4">
    <source>
        <dbReference type="ARBA" id="ARBA00022786"/>
    </source>
</evidence>
<evidence type="ECO:0000313" key="12">
    <source>
        <dbReference type="Proteomes" id="UP000238479"/>
    </source>
</evidence>
<feature type="region of interest" description="Disordered" evidence="9">
    <location>
        <begin position="1"/>
        <end position="160"/>
    </location>
</feature>
<keyword evidence="4 8" id="KW-0833">Ubl conjugation pathway</keyword>
<feature type="compositionally biased region" description="Low complexity" evidence="9">
    <location>
        <begin position="141"/>
        <end position="160"/>
    </location>
</feature>
<dbReference type="Gene3D" id="3.90.70.10">
    <property type="entry name" value="Cysteine proteinases"/>
    <property type="match status" value="1"/>
</dbReference>
<keyword evidence="12" id="KW-1185">Reference proteome</keyword>
<dbReference type="PANTHER" id="PTHR24006">
    <property type="entry name" value="UBIQUITIN CARBOXYL-TERMINAL HYDROLASE"/>
    <property type="match status" value="1"/>
</dbReference>
<feature type="compositionally biased region" description="Polar residues" evidence="9">
    <location>
        <begin position="1"/>
        <end position="29"/>
    </location>
</feature>
<dbReference type="Gramene" id="PRQ18773">
    <property type="protein sequence ID" value="PRQ18773"/>
    <property type="gene ID" value="RchiOBHm_Chr7g0209791"/>
</dbReference>
<keyword evidence="6 8" id="KW-0788">Thiol protease</keyword>
<dbReference type="GO" id="GO:0016579">
    <property type="term" value="P:protein deubiquitination"/>
    <property type="evidence" value="ECO:0007669"/>
    <property type="project" value="InterPro"/>
</dbReference>
<dbReference type="GO" id="GO:0005829">
    <property type="term" value="C:cytosol"/>
    <property type="evidence" value="ECO:0007669"/>
    <property type="project" value="TreeGrafter"/>
</dbReference>
<dbReference type="GO" id="GO:0006508">
    <property type="term" value="P:proteolysis"/>
    <property type="evidence" value="ECO:0007669"/>
    <property type="project" value="UniProtKB-KW"/>
</dbReference>
<evidence type="ECO:0000256" key="5">
    <source>
        <dbReference type="ARBA" id="ARBA00022801"/>
    </source>
</evidence>
<sequence length="741" mass="82301">METHLSETNSLPPDSFLPNPQHQTSSSPDSMPIPAETLDGSSPFSQPEALDAQNQNGSKTQDEVSVVAETLDGSSPSSQTEDVYELDLAPVLETENGSSSSSPLETLGFQSSDPDSQGLEQGQEGDPTSASPHNDNNVLNSESNSHSESWSSWSRWPSSDSSKQSVVYAEPYPIEESKISMVGAGLYNLGNTCFINAILQCFTHTVPLVEGLRSSNHPLPCDCGSEGFCVLCALREHIDTSIVSSGGAFSPSKLVDNLNYFSSYFRRYQQEDAHEFLQCFLDKLERSWLDSDKKNETSTCKDKNLVNRVFGGSLISKLRCCSCGHCSDTREPLIDLSLEIEDVDSLPRALESFTKIEKINDVETKFTCENCKEEVSVEKQLVVDEAPPVAAFHLKRFKTDGNYVEKIDKHVEFPLELDLKPYTSGNNSDVELKYELYAIVEHIGFSSTSGHYFCFIRSSPDTWHRLDDSKVTRVREEFVLSQEAYILFYAKQGTPWFSSLMEGQMSCSDLPIMNTSPKSVLDNVENICTVNNPEGCTPNAPRDVGQKISTFFRRAKREEVLFTDTRDEADRLSEKIDGSKHDAGGFKETDENMPMITASTSVGTSKCLAGTSHNENMCSTSSLGGNDIHKTFDEVRDAGCPPSTPPRSRSVDVFSFESTPEPKYHIPRDHLKSADNVIYKRRSSKVVPPDPEDPKRKEAIRYLAKSKSAPRDRRSQLLAAIMEPQSEGLNKKRKRVGIMTM</sequence>
<dbReference type="InterPro" id="IPR018200">
    <property type="entry name" value="USP_CS"/>
</dbReference>
<dbReference type="InterPro" id="IPR028889">
    <property type="entry name" value="USP"/>
</dbReference>
<feature type="compositionally biased region" description="Polar residues" evidence="9">
    <location>
        <begin position="95"/>
        <end position="140"/>
    </location>
</feature>
<dbReference type="Proteomes" id="UP000238479">
    <property type="component" value="Chromosome 7"/>
</dbReference>
<accession>A0A2P6PA24</accession>
<dbReference type="OrthoDB" id="420187at2759"/>
<evidence type="ECO:0000256" key="8">
    <source>
        <dbReference type="RuleBase" id="RU366025"/>
    </source>
</evidence>
<dbReference type="PROSITE" id="PS00973">
    <property type="entry name" value="USP_2"/>
    <property type="match status" value="1"/>
</dbReference>
<dbReference type="OMA" id="STIECCT"/>
<evidence type="ECO:0000256" key="7">
    <source>
        <dbReference type="ARBA" id="ARBA00037450"/>
    </source>
</evidence>
<comment type="catalytic activity">
    <reaction evidence="1 8">
        <text>Thiol-dependent hydrolysis of ester, thioester, amide, peptide and isopeptide bonds formed by the C-terminal Gly of ubiquitin (a 76-residue protein attached to proteins as an intracellular targeting signal).</text>
        <dbReference type="EC" id="3.4.19.12"/>
    </reaction>
</comment>
<keyword evidence="3 8" id="KW-0645">Protease</keyword>
<dbReference type="CDD" id="cd02661">
    <property type="entry name" value="Peptidase_C19E"/>
    <property type="match status" value="1"/>
</dbReference>
<feature type="compositionally biased region" description="Polar residues" evidence="9">
    <location>
        <begin position="72"/>
        <end position="81"/>
    </location>
</feature>
<comment type="similarity">
    <text evidence="2 8">Belongs to the peptidase C19 family.</text>
</comment>
<dbReference type="InterPro" id="IPR038765">
    <property type="entry name" value="Papain-like_cys_pep_sf"/>
</dbReference>
<evidence type="ECO:0000256" key="6">
    <source>
        <dbReference type="ARBA" id="ARBA00022807"/>
    </source>
</evidence>